<feature type="binding site" evidence="6">
    <location>
        <position position="63"/>
    </location>
    <ligand>
        <name>substrate</name>
    </ligand>
</feature>
<evidence type="ECO:0000256" key="1">
    <source>
        <dbReference type="ARBA" id="ARBA00000380"/>
    </source>
</evidence>
<keyword evidence="4 8" id="KW-0413">Isomerase</keyword>
<dbReference type="InterPro" id="IPR029033">
    <property type="entry name" value="His_PPase_superfam"/>
</dbReference>
<feature type="binding site" evidence="6">
    <location>
        <position position="101"/>
    </location>
    <ligand>
        <name>substrate</name>
    </ligand>
</feature>
<feature type="binding site" evidence="6">
    <location>
        <begin position="11"/>
        <end position="18"/>
    </location>
    <ligand>
        <name>substrate</name>
    </ligand>
</feature>
<evidence type="ECO:0000256" key="8">
    <source>
        <dbReference type="RuleBase" id="RU004511"/>
    </source>
</evidence>
<feature type="binding site" evidence="6">
    <location>
        <begin position="90"/>
        <end position="93"/>
    </location>
    <ligand>
        <name>substrate</name>
    </ligand>
</feature>
<dbReference type="SMART" id="SM00855">
    <property type="entry name" value="PGAM"/>
    <property type="match status" value="1"/>
</dbReference>
<comment type="similarity">
    <text evidence="2 8">Belongs to the phosphoglycerate mutase family. BPG-dependent PGAM subfamily.</text>
</comment>
<feature type="binding site" evidence="6">
    <location>
        <begin position="117"/>
        <end position="118"/>
    </location>
    <ligand>
        <name>substrate</name>
    </ligand>
</feature>
<keyword evidence="10" id="KW-1185">Reference proteome</keyword>
<evidence type="ECO:0000256" key="7">
    <source>
        <dbReference type="PIRSR" id="PIRSR613078-3"/>
    </source>
</evidence>
<evidence type="ECO:0000256" key="6">
    <source>
        <dbReference type="PIRSR" id="PIRSR613078-2"/>
    </source>
</evidence>
<dbReference type="AlphaFoldDB" id="A0AAV2YV74"/>
<dbReference type="Gene3D" id="3.40.50.1240">
    <property type="entry name" value="Phosphoglycerate mutase-like"/>
    <property type="match status" value="1"/>
</dbReference>
<evidence type="ECO:0000256" key="5">
    <source>
        <dbReference type="PIRSR" id="PIRSR613078-1"/>
    </source>
</evidence>
<dbReference type="GO" id="GO:0004619">
    <property type="term" value="F:phosphoglycerate mutase activity"/>
    <property type="evidence" value="ECO:0007669"/>
    <property type="project" value="UniProtKB-EC"/>
</dbReference>
<dbReference type="PROSITE" id="PS00175">
    <property type="entry name" value="PG_MUTASE"/>
    <property type="match status" value="1"/>
</dbReference>
<dbReference type="InterPro" id="IPR001345">
    <property type="entry name" value="PG/BPGM_mutase_AS"/>
</dbReference>
<organism evidence="9 10">
    <name type="scientific">Lagenidium giganteum</name>
    <dbReference type="NCBI Taxonomy" id="4803"/>
    <lineage>
        <taxon>Eukaryota</taxon>
        <taxon>Sar</taxon>
        <taxon>Stramenopiles</taxon>
        <taxon>Oomycota</taxon>
        <taxon>Peronosporomycetes</taxon>
        <taxon>Pythiales</taxon>
        <taxon>Pythiaceae</taxon>
    </lineage>
</organism>
<dbReference type="Pfam" id="PF00300">
    <property type="entry name" value="His_Phos_1"/>
    <property type="match status" value="1"/>
</dbReference>
<dbReference type="NCBIfam" id="TIGR01258">
    <property type="entry name" value="pgm_1"/>
    <property type="match status" value="1"/>
</dbReference>
<dbReference type="PANTHER" id="PTHR11931">
    <property type="entry name" value="PHOSPHOGLYCERATE MUTASE"/>
    <property type="match status" value="1"/>
</dbReference>
<dbReference type="InterPro" id="IPR005952">
    <property type="entry name" value="Phosphogly_mut1"/>
</dbReference>
<dbReference type="HAMAP" id="MF_01039">
    <property type="entry name" value="PGAM_GpmA"/>
    <property type="match status" value="1"/>
</dbReference>
<reference evidence="9" key="1">
    <citation type="submission" date="2022-11" db="EMBL/GenBank/DDBJ databases">
        <authorList>
            <person name="Morgan W.R."/>
            <person name="Tartar A."/>
        </authorList>
    </citation>
    <scope>NUCLEOTIDE SEQUENCE</scope>
    <source>
        <strain evidence="9">ARSEF 373</strain>
    </source>
</reference>
<dbReference type="FunFam" id="3.40.50.1240:FF:000003">
    <property type="entry name" value="2,3-bisphosphoglycerate-dependent phosphoglycerate mutase"/>
    <property type="match status" value="1"/>
</dbReference>
<dbReference type="InterPro" id="IPR013078">
    <property type="entry name" value="His_Pase_superF_clade-1"/>
</dbReference>
<evidence type="ECO:0000313" key="9">
    <source>
        <dbReference type="EMBL" id="DAZ97288.1"/>
    </source>
</evidence>
<dbReference type="CDD" id="cd07067">
    <property type="entry name" value="HP_PGM_like"/>
    <property type="match status" value="1"/>
</dbReference>
<dbReference type="SUPFAM" id="SSF53254">
    <property type="entry name" value="Phosphoglycerate mutase-like"/>
    <property type="match status" value="1"/>
</dbReference>
<reference evidence="9" key="2">
    <citation type="journal article" date="2023" name="Microbiol Resour">
        <title>Decontamination and Annotation of the Draft Genome Sequence of the Oomycete Lagenidium giganteum ARSEF 373.</title>
        <authorList>
            <person name="Morgan W.R."/>
            <person name="Tartar A."/>
        </authorList>
    </citation>
    <scope>NUCLEOTIDE SEQUENCE</scope>
    <source>
        <strain evidence="9">ARSEF 373</strain>
    </source>
</reference>
<keyword evidence="3 8" id="KW-0324">Glycolysis</keyword>
<proteinExistence type="inferred from homology"/>
<feature type="binding site" evidence="6">
    <location>
        <begin position="186"/>
        <end position="187"/>
    </location>
    <ligand>
        <name>substrate</name>
    </ligand>
</feature>
<sequence length="260" mass="29279">MAAKYQLVLIRHGESQWNVDNRFTGWYDVPLSATGEKESHHAGTVLKEAGFKFDLAFTSVLKRAIKTLWNILEETDLMWIPVERSWRLNERHYGALQGLNKQETVDKHGIDQVMVWRRSYAIPPPELDATSEYYPGNDPKYADVPKELLPFTESLKTTGERVLPYWDNTIVPAIKSGKRVLIAAHGNSLRALVKHLDNISEDTITGLNIPTGVPLVYDLDENMRPVPHPDAIGPLSGRYVGNQEEIKARIAGVANQTKAK</sequence>
<evidence type="ECO:0000313" key="10">
    <source>
        <dbReference type="Proteomes" id="UP001146120"/>
    </source>
</evidence>
<dbReference type="GO" id="GO:0006096">
    <property type="term" value="P:glycolytic process"/>
    <property type="evidence" value="ECO:0007669"/>
    <property type="project" value="UniProtKB-KW"/>
</dbReference>
<dbReference type="NCBIfam" id="NF010713">
    <property type="entry name" value="PRK14115.1"/>
    <property type="match status" value="1"/>
</dbReference>
<feature type="site" description="Transition state stabilizer" evidence="7">
    <location>
        <position position="185"/>
    </location>
</feature>
<feature type="active site" description="Tele-phosphohistidine intermediate" evidence="5">
    <location>
        <position position="12"/>
    </location>
</feature>
<dbReference type="EMBL" id="DAKRPA010000140">
    <property type="protein sequence ID" value="DAZ97288.1"/>
    <property type="molecule type" value="Genomic_DNA"/>
</dbReference>
<dbReference type="Proteomes" id="UP001146120">
    <property type="component" value="Unassembled WGS sequence"/>
</dbReference>
<evidence type="ECO:0000256" key="4">
    <source>
        <dbReference type="ARBA" id="ARBA00023235"/>
    </source>
</evidence>
<evidence type="ECO:0000256" key="2">
    <source>
        <dbReference type="ARBA" id="ARBA00006717"/>
    </source>
</evidence>
<name>A0AAV2YV74_9STRA</name>
<feature type="active site" description="Proton donor/acceptor" evidence="5">
    <location>
        <position position="90"/>
    </location>
</feature>
<protein>
    <recommendedName>
        <fullName evidence="8">Phosphoglycerate mutase</fullName>
        <ecNumber evidence="8">5.4.2.11</ecNumber>
    </recommendedName>
</protein>
<accession>A0AAV2YV74</accession>
<gene>
    <name evidence="9" type="ORF">N0F65_009821</name>
</gene>
<dbReference type="EC" id="5.4.2.11" evidence="8"/>
<feature type="binding site" evidence="6">
    <location>
        <begin position="24"/>
        <end position="25"/>
    </location>
    <ligand>
        <name>substrate</name>
    </ligand>
</feature>
<evidence type="ECO:0000256" key="3">
    <source>
        <dbReference type="ARBA" id="ARBA00023152"/>
    </source>
</evidence>
<comment type="catalytic activity">
    <reaction evidence="1 8">
        <text>(2R)-2-phosphoglycerate = (2R)-3-phosphoglycerate</text>
        <dbReference type="Rhea" id="RHEA:15901"/>
        <dbReference type="ChEBI" id="CHEBI:58272"/>
        <dbReference type="ChEBI" id="CHEBI:58289"/>
        <dbReference type="EC" id="5.4.2.11"/>
    </reaction>
</comment>
<comment type="caution">
    <text evidence="9">The sequence shown here is derived from an EMBL/GenBank/DDBJ whole genome shotgun (WGS) entry which is preliminary data.</text>
</comment>